<dbReference type="InterPro" id="IPR014509">
    <property type="entry name" value="YjdF-like"/>
</dbReference>
<gene>
    <name evidence="2" type="ORF">FNU76_17625</name>
</gene>
<feature type="transmembrane region" description="Helical" evidence="1">
    <location>
        <begin position="102"/>
        <end position="119"/>
    </location>
</feature>
<keyword evidence="1" id="KW-0472">Membrane</keyword>
<dbReference type="OrthoDB" id="9786473at2"/>
<sequence>MTMTSDRTLLGAGLLLLVFLVTSGIQPFERSTWFMEVAPVIIALPILAGTYRRFPLTPLLYTLVFVHALILIVGGIYTYARVPVGFWVQDWLSLSRNPYDKLGHFAQGLVPALLAREVLLRGGHVSGRKMAGFLAICVAMAVSAWYELVEWAAALMMGQGAEEFLGTQGDIWDTQSDMFCAWLGSLVSCVLLAGWHDRQMKRMPSRGLSQRG</sequence>
<name>A0A516SIZ7_9NEIS</name>
<reference evidence="3" key="1">
    <citation type="submission" date="2019-07" db="EMBL/GenBank/DDBJ databases">
        <title>Chitinimonas sp. nov., isolated from Ny-Alesund, arctica soil.</title>
        <authorList>
            <person name="Xu Q."/>
            <person name="Peng F."/>
        </authorList>
    </citation>
    <scope>NUCLEOTIDE SEQUENCE [LARGE SCALE GENOMIC DNA]</scope>
    <source>
        <strain evidence="3">R3-44</strain>
    </source>
</reference>
<dbReference type="Pfam" id="PF09997">
    <property type="entry name" value="DUF2238"/>
    <property type="match status" value="1"/>
</dbReference>
<dbReference type="PIRSF" id="PIRSF020606">
    <property type="entry name" value="UCP020606"/>
    <property type="match status" value="1"/>
</dbReference>
<evidence type="ECO:0000313" key="2">
    <source>
        <dbReference type="EMBL" id="QDQ28018.1"/>
    </source>
</evidence>
<dbReference type="InterPro" id="IPR058534">
    <property type="entry name" value="YjdF"/>
</dbReference>
<feature type="transmembrane region" description="Helical" evidence="1">
    <location>
        <begin position="131"/>
        <end position="156"/>
    </location>
</feature>
<keyword evidence="1" id="KW-0812">Transmembrane</keyword>
<protein>
    <submittedName>
        <fullName evidence="2">DUF2238 domain-containing protein</fullName>
    </submittedName>
</protein>
<dbReference type="KEGG" id="cari:FNU76_17625"/>
<keyword evidence="1" id="KW-1133">Transmembrane helix</keyword>
<evidence type="ECO:0000256" key="1">
    <source>
        <dbReference type="SAM" id="Phobius"/>
    </source>
</evidence>
<dbReference type="EMBL" id="CP041730">
    <property type="protein sequence ID" value="QDQ28018.1"/>
    <property type="molecule type" value="Genomic_DNA"/>
</dbReference>
<dbReference type="AlphaFoldDB" id="A0A516SIZ7"/>
<dbReference type="Proteomes" id="UP000317550">
    <property type="component" value="Chromosome"/>
</dbReference>
<feature type="transmembrane region" description="Helical" evidence="1">
    <location>
        <begin position="33"/>
        <end position="51"/>
    </location>
</feature>
<organism evidence="2 3">
    <name type="scientific">Chitinimonas arctica</name>
    <dbReference type="NCBI Taxonomy" id="2594795"/>
    <lineage>
        <taxon>Bacteria</taxon>
        <taxon>Pseudomonadati</taxon>
        <taxon>Pseudomonadota</taxon>
        <taxon>Betaproteobacteria</taxon>
        <taxon>Neisseriales</taxon>
        <taxon>Chitinibacteraceae</taxon>
        <taxon>Chitinimonas</taxon>
    </lineage>
</organism>
<evidence type="ECO:0000313" key="3">
    <source>
        <dbReference type="Proteomes" id="UP000317550"/>
    </source>
</evidence>
<accession>A0A516SIZ7</accession>
<feature type="transmembrane region" description="Helical" evidence="1">
    <location>
        <begin position="176"/>
        <end position="195"/>
    </location>
</feature>
<keyword evidence="3" id="KW-1185">Reference proteome</keyword>
<feature type="transmembrane region" description="Helical" evidence="1">
    <location>
        <begin position="58"/>
        <end position="82"/>
    </location>
</feature>
<proteinExistence type="predicted"/>